<dbReference type="RefSeq" id="WP_255135025.1">
    <property type="nucleotide sequence ID" value="NZ_JANDBC010000002.1"/>
</dbReference>
<accession>A0A9X2REP9</accession>
<name>A0A9X2REP9_9BACT</name>
<reference evidence="1" key="1">
    <citation type="submission" date="2022-06" db="EMBL/GenBank/DDBJ databases">
        <title>Gracilimonas sp. CAU 1638 isolated from sea sediment.</title>
        <authorList>
            <person name="Kim W."/>
        </authorList>
    </citation>
    <scope>NUCLEOTIDE SEQUENCE</scope>
    <source>
        <strain evidence="1">CAU 1638</strain>
    </source>
</reference>
<organism evidence="1 2">
    <name type="scientific">Gracilimonas sediminicola</name>
    <dbReference type="NCBI Taxonomy" id="2952158"/>
    <lineage>
        <taxon>Bacteria</taxon>
        <taxon>Pseudomonadati</taxon>
        <taxon>Balneolota</taxon>
        <taxon>Balneolia</taxon>
        <taxon>Balneolales</taxon>
        <taxon>Balneolaceae</taxon>
        <taxon>Gracilimonas</taxon>
    </lineage>
</organism>
<comment type="caution">
    <text evidence="1">The sequence shown here is derived from an EMBL/GenBank/DDBJ whole genome shotgun (WGS) entry which is preliminary data.</text>
</comment>
<sequence length="148" mass="16489">MNTSTFITTLVNNTGKELQFSLPDSTVISGDLHITEIQHHSVDSVDCGGNEHSYNETVIQLWVNENSENKAEWTTDKALKIIGLVGEKQEYRDEAELFIEFGDSAHPTIRYSIQDVKENSEMLIMALSVKPTVCKPSLNREVKAGACC</sequence>
<dbReference type="AlphaFoldDB" id="A0A9X2REP9"/>
<dbReference type="Pfam" id="PF20001">
    <property type="entry name" value="DUF6428"/>
    <property type="match status" value="1"/>
</dbReference>
<evidence type="ECO:0000313" key="1">
    <source>
        <dbReference type="EMBL" id="MCP9292151.1"/>
    </source>
</evidence>
<gene>
    <name evidence="1" type="ORF">NM125_11225</name>
</gene>
<dbReference type="EMBL" id="JANDBC010000002">
    <property type="protein sequence ID" value="MCP9292151.1"/>
    <property type="molecule type" value="Genomic_DNA"/>
</dbReference>
<dbReference type="Proteomes" id="UP001139125">
    <property type="component" value="Unassembled WGS sequence"/>
</dbReference>
<evidence type="ECO:0000313" key="2">
    <source>
        <dbReference type="Proteomes" id="UP001139125"/>
    </source>
</evidence>
<dbReference type="InterPro" id="IPR045534">
    <property type="entry name" value="DUF6428"/>
</dbReference>
<protein>
    <submittedName>
        <fullName evidence="1">DUF6428 family protein</fullName>
    </submittedName>
</protein>
<keyword evidence="2" id="KW-1185">Reference proteome</keyword>
<proteinExistence type="predicted"/>